<dbReference type="AlphaFoldDB" id="A0A0H5R336"/>
<evidence type="ECO:0000256" key="1">
    <source>
        <dbReference type="SAM" id="MobiDB-lite"/>
    </source>
</evidence>
<name>A0A0H5R336_9EUKA</name>
<reference evidence="2" key="1">
    <citation type="submission" date="2015-04" db="EMBL/GenBank/DDBJ databases">
        <title>The genome sequence of the plant pathogenic Rhizarian Plasmodiophora brassicae reveals insights in its biotrophic life cycle and the origin of chitin synthesis.</title>
        <authorList>
            <person name="Schwelm A."/>
            <person name="Fogelqvist J."/>
            <person name="Knaust A."/>
            <person name="Julke S."/>
            <person name="Lilja T."/>
            <person name="Dhandapani V."/>
            <person name="Bonilla-Rosso G."/>
            <person name="Karlsson M."/>
            <person name="Shevchenko A."/>
            <person name="Choi S.R."/>
            <person name="Kim H.G."/>
            <person name="Park J.Y."/>
            <person name="Lim Y.P."/>
            <person name="Ludwig-Muller J."/>
            <person name="Dixelius C."/>
        </authorList>
    </citation>
    <scope>NUCLEOTIDE SEQUENCE</scope>
    <source>
        <tissue evidence="2">Potato root galls</tissue>
    </source>
</reference>
<feature type="region of interest" description="Disordered" evidence="1">
    <location>
        <begin position="95"/>
        <end position="148"/>
    </location>
</feature>
<protein>
    <submittedName>
        <fullName evidence="2">Uncharacterized protein</fullName>
    </submittedName>
</protein>
<accession>A0A0H5R336</accession>
<sequence length="148" mass="17446">MSKEMKKLAMKTEGTPLGRVMSLTGDFMEIVIKHGWENFFEGKEGQKLEVKFLLEAVRPFKLRKKMKKPMSTEKAGLHRSPDLFLALLKEKVRSHQEWEDSEERHSKKQRSEPNPKKHGTDTRNRSEPREARAPHSNRPQINRRMERV</sequence>
<feature type="compositionally biased region" description="Basic and acidic residues" evidence="1">
    <location>
        <begin position="95"/>
        <end position="133"/>
    </location>
</feature>
<organism evidence="2">
    <name type="scientific">Spongospora subterranea</name>
    <dbReference type="NCBI Taxonomy" id="70186"/>
    <lineage>
        <taxon>Eukaryota</taxon>
        <taxon>Sar</taxon>
        <taxon>Rhizaria</taxon>
        <taxon>Endomyxa</taxon>
        <taxon>Phytomyxea</taxon>
        <taxon>Plasmodiophorida</taxon>
        <taxon>Plasmodiophoridae</taxon>
        <taxon>Spongospora</taxon>
    </lineage>
</organism>
<dbReference type="EMBL" id="HACM01008173">
    <property type="protein sequence ID" value="CRZ08615.1"/>
    <property type="molecule type" value="Transcribed_RNA"/>
</dbReference>
<proteinExistence type="predicted"/>
<dbReference type="EMBL" id="HACM01008175">
    <property type="protein sequence ID" value="CRZ08617.1"/>
    <property type="molecule type" value="Transcribed_RNA"/>
</dbReference>
<evidence type="ECO:0000313" key="2">
    <source>
        <dbReference type="EMBL" id="CRZ08615.1"/>
    </source>
</evidence>